<dbReference type="Gene3D" id="3.90.1680.10">
    <property type="entry name" value="SOS response associated peptidase-like"/>
    <property type="match status" value="1"/>
</dbReference>
<dbReference type="Pfam" id="PF02586">
    <property type="entry name" value="SRAP"/>
    <property type="match status" value="1"/>
</dbReference>
<organism evidence="10 11">
    <name type="scientific">Rhodoferax mekongensis</name>
    <dbReference type="NCBI Taxonomy" id="3068341"/>
    <lineage>
        <taxon>Bacteria</taxon>
        <taxon>Pseudomonadati</taxon>
        <taxon>Pseudomonadota</taxon>
        <taxon>Betaproteobacteria</taxon>
        <taxon>Burkholderiales</taxon>
        <taxon>Comamonadaceae</taxon>
        <taxon>Rhodoferax</taxon>
    </lineage>
</organism>
<evidence type="ECO:0000256" key="3">
    <source>
        <dbReference type="ARBA" id="ARBA00022763"/>
    </source>
</evidence>
<evidence type="ECO:0000256" key="8">
    <source>
        <dbReference type="RuleBase" id="RU364100"/>
    </source>
</evidence>
<sequence length="248" mass="27308">MCTNFIPSARVDFLEQRLGPVAPLPVGAASWPVETFPGYAAPVVVRSGQGSVALQVAQFGLMPAWSKDAQHARELSRGTYNARSETAAIKPSFRHAWAARQWALVPMECFFDPCWEDAAANAGRAVRWRMSMSDGEPFAVAGLWERWTDKASGEQADSFTLLTANADGHPLMGRMHRPGDEKRMPVIVPPGRYADWLDASPQQAMEFMQCFPAEEMRGEPAPLVRATKTPRAVPRSDSPPPPENLSLF</sequence>
<gene>
    <name evidence="10" type="ORF">RAN89_16090</name>
</gene>
<feature type="region of interest" description="Disordered" evidence="9">
    <location>
        <begin position="218"/>
        <end position="248"/>
    </location>
</feature>
<feature type="compositionally biased region" description="Pro residues" evidence="9">
    <location>
        <begin position="237"/>
        <end position="248"/>
    </location>
</feature>
<keyword evidence="7" id="KW-0456">Lyase</keyword>
<evidence type="ECO:0000256" key="4">
    <source>
        <dbReference type="ARBA" id="ARBA00022801"/>
    </source>
</evidence>
<dbReference type="PANTHER" id="PTHR13604">
    <property type="entry name" value="DC12-RELATED"/>
    <property type="match status" value="1"/>
</dbReference>
<keyword evidence="5" id="KW-0190">Covalent protein-DNA linkage</keyword>
<evidence type="ECO:0000256" key="1">
    <source>
        <dbReference type="ARBA" id="ARBA00008136"/>
    </source>
</evidence>
<evidence type="ECO:0000256" key="7">
    <source>
        <dbReference type="ARBA" id="ARBA00023239"/>
    </source>
</evidence>
<evidence type="ECO:0000256" key="6">
    <source>
        <dbReference type="ARBA" id="ARBA00023125"/>
    </source>
</evidence>
<keyword evidence="2 8" id="KW-0645">Protease</keyword>
<dbReference type="EC" id="3.4.-.-" evidence="8"/>
<proteinExistence type="inferred from homology"/>
<accession>A0ABZ0AXS9</accession>
<keyword evidence="3" id="KW-0227">DNA damage</keyword>
<evidence type="ECO:0000256" key="9">
    <source>
        <dbReference type="SAM" id="MobiDB-lite"/>
    </source>
</evidence>
<dbReference type="InterPro" id="IPR003738">
    <property type="entry name" value="SRAP"/>
</dbReference>
<dbReference type="Proteomes" id="UP001302257">
    <property type="component" value="Chromosome"/>
</dbReference>
<evidence type="ECO:0000256" key="2">
    <source>
        <dbReference type="ARBA" id="ARBA00022670"/>
    </source>
</evidence>
<keyword evidence="11" id="KW-1185">Reference proteome</keyword>
<keyword evidence="6" id="KW-0238">DNA-binding</keyword>
<keyword evidence="4 8" id="KW-0378">Hydrolase</keyword>
<name>A0ABZ0AXS9_9BURK</name>
<comment type="similarity">
    <text evidence="1 8">Belongs to the SOS response-associated peptidase family.</text>
</comment>
<protein>
    <recommendedName>
        <fullName evidence="8">Abasic site processing protein</fullName>
        <ecNumber evidence="8">3.4.-.-</ecNumber>
    </recommendedName>
</protein>
<evidence type="ECO:0000313" key="10">
    <source>
        <dbReference type="EMBL" id="WNO04406.1"/>
    </source>
</evidence>
<reference evidence="10 11" key="1">
    <citation type="submission" date="2023-08" db="EMBL/GenBank/DDBJ databases">
        <title>Rhodoferax potami sp. nov. and Rhodoferax mekongensis sp. nov., isolated from the Mekong River in Thailand.</title>
        <authorList>
            <person name="Kitikhun S."/>
            <person name="Charoenyingcharoen P."/>
            <person name="Siriarchawattana P."/>
            <person name="Likhitrattanapisal S."/>
            <person name="Nilsakha T."/>
            <person name="Chanpet A."/>
            <person name="Rattanawaree P."/>
            <person name="Ingsriswang S."/>
        </authorList>
    </citation>
    <scope>NUCLEOTIDE SEQUENCE [LARGE SCALE GENOMIC DNA]</scope>
    <source>
        <strain evidence="10 11">TBRC 17307</strain>
    </source>
</reference>
<dbReference type="RefSeq" id="WP_313867249.1">
    <property type="nucleotide sequence ID" value="NZ_CP132507.1"/>
</dbReference>
<dbReference type="PANTHER" id="PTHR13604:SF0">
    <property type="entry name" value="ABASIC SITE PROCESSING PROTEIN HMCES"/>
    <property type="match status" value="1"/>
</dbReference>
<dbReference type="SUPFAM" id="SSF143081">
    <property type="entry name" value="BB1717-like"/>
    <property type="match status" value="1"/>
</dbReference>
<dbReference type="InterPro" id="IPR036590">
    <property type="entry name" value="SRAP-like"/>
</dbReference>
<dbReference type="EMBL" id="CP132507">
    <property type="protein sequence ID" value="WNO04406.1"/>
    <property type="molecule type" value="Genomic_DNA"/>
</dbReference>
<evidence type="ECO:0000313" key="11">
    <source>
        <dbReference type="Proteomes" id="UP001302257"/>
    </source>
</evidence>
<evidence type="ECO:0000256" key="5">
    <source>
        <dbReference type="ARBA" id="ARBA00023124"/>
    </source>
</evidence>